<feature type="repeat" description="WD" evidence="3">
    <location>
        <begin position="825"/>
        <end position="857"/>
    </location>
</feature>
<dbReference type="InterPro" id="IPR011044">
    <property type="entry name" value="Quino_amine_DH_bsu"/>
</dbReference>
<dbReference type="InterPro" id="IPR007111">
    <property type="entry name" value="NACHT_NTPase"/>
</dbReference>
<dbReference type="PROSITE" id="PS50294">
    <property type="entry name" value="WD_REPEATS_REGION"/>
    <property type="match status" value="10"/>
</dbReference>
<evidence type="ECO:0000256" key="1">
    <source>
        <dbReference type="ARBA" id="ARBA00022574"/>
    </source>
</evidence>
<dbReference type="InterPro" id="IPR001680">
    <property type="entry name" value="WD40_rpt"/>
</dbReference>
<dbReference type="Proteomes" id="UP000653565">
    <property type="component" value="Unassembled WGS sequence"/>
</dbReference>
<feature type="repeat" description="WD" evidence="3">
    <location>
        <begin position="909"/>
        <end position="950"/>
    </location>
</feature>
<evidence type="ECO:0000313" key="5">
    <source>
        <dbReference type="EMBL" id="KAF4232359.1"/>
    </source>
</evidence>
<evidence type="ECO:0000313" key="6">
    <source>
        <dbReference type="Proteomes" id="UP000653565"/>
    </source>
</evidence>
<keyword evidence="1 3" id="KW-0853">WD repeat</keyword>
<gene>
    <name evidence="5" type="ORF">CNMCM6805_010005</name>
</gene>
<name>A0A8H4H0Q9_9EURO</name>
<feature type="repeat" description="WD" evidence="3">
    <location>
        <begin position="951"/>
        <end position="983"/>
    </location>
</feature>
<dbReference type="CDD" id="cd00200">
    <property type="entry name" value="WD40"/>
    <property type="match status" value="2"/>
</dbReference>
<feature type="repeat" description="WD" evidence="3">
    <location>
        <begin position="699"/>
        <end position="740"/>
    </location>
</feature>
<dbReference type="PRINTS" id="PR00320">
    <property type="entry name" value="GPROTEINBRPT"/>
</dbReference>
<organism evidence="5 6">
    <name type="scientific">Aspergillus fumigatiaffinis</name>
    <dbReference type="NCBI Taxonomy" id="340414"/>
    <lineage>
        <taxon>Eukaryota</taxon>
        <taxon>Fungi</taxon>
        <taxon>Dikarya</taxon>
        <taxon>Ascomycota</taxon>
        <taxon>Pezizomycotina</taxon>
        <taxon>Eurotiomycetes</taxon>
        <taxon>Eurotiomycetidae</taxon>
        <taxon>Eurotiales</taxon>
        <taxon>Aspergillaceae</taxon>
        <taxon>Aspergillus</taxon>
        <taxon>Aspergillus subgen. Fumigati</taxon>
    </lineage>
</organism>
<evidence type="ECO:0000256" key="3">
    <source>
        <dbReference type="PROSITE-ProRule" id="PRU00221"/>
    </source>
</evidence>
<proteinExistence type="predicted"/>
<keyword evidence="2" id="KW-0677">Repeat</keyword>
<accession>A0A8H4H0Q9</accession>
<reference evidence="5" key="1">
    <citation type="journal article" date="2020" name="bioRxiv">
        <title>Genomic and phenotypic heterogeneity of clinical isolates of the human pathogens Aspergillus fumigatus, Aspergillus lentulus and Aspergillus fumigatiaffinis.</title>
        <authorList>
            <person name="dos Santos R.A.C."/>
            <person name="Steenwyk J.L."/>
            <person name="Rivero-Menendez O."/>
            <person name="Mead M.E."/>
            <person name="Silva L.P."/>
            <person name="Bastos R.W."/>
            <person name="Alastruey-Izquierdo A."/>
            <person name="Goldman G.H."/>
            <person name="Rokas A."/>
        </authorList>
    </citation>
    <scope>NUCLEOTIDE SEQUENCE</scope>
    <source>
        <strain evidence="5">CNM-CM6805</strain>
    </source>
</reference>
<dbReference type="Pfam" id="PF24883">
    <property type="entry name" value="NPHP3_N"/>
    <property type="match status" value="1"/>
</dbReference>
<dbReference type="SUPFAM" id="SSF50978">
    <property type="entry name" value="WD40 repeat-like"/>
    <property type="match status" value="1"/>
</dbReference>
<feature type="repeat" description="WD" evidence="3">
    <location>
        <begin position="783"/>
        <end position="824"/>
    </location>
</feature>
<dbReference type="PROSITE" id="PS50082">
    <property type="entry name" value="WD_REPEATS_2"/>
    <property type="match status" value="10"/>
</dbReference>
<dbReference type="InterPro" id="IPR036322">
    <property type="entry name" value="WD40_repeat_dom_sf"/>
</dbReference>
<sequence>MDGLSSAASVIAVVQIAGSIVKLCGGYIQEVKDARDNIFSLQWSIEGIQGTLLDLQKSLRWDGGMALPTSSKLANNITDCLSYLRDLEAKLNPGKGKKLMRKVGLRALKWPLKRAENAGRINQNLDLAKLEGAIDAGFESFSDRNEAQCLQGTRAELLRKIMDWAVSPSQEKCIFWLNGMAGTGKSTISRTAAKKLKDTNHLGASFFFKRGEGDRGNAKKFFPTLTRQLIFRISGLRAGVQKAFDKDPEITTKSLKEQFEQLLLQPLLSLDQPDLHPSTAVIVIDALDECDHDQDIRTIIRLLPLLQRAKAIRLRIFLTSRPELPISLSFSEIADHEYQELALHEISEEVTKRDIRLFLQDRFAKIKHDKNISEDWPGNDAIQALVTMSVPLFVSAATVCRYIENSRLEPKSRLSELLVNQSKYVSRMDKTYLPILTRLLDDQESDESEQQQLLQEFQEVMGIIILLAVPLSINTLSLFLGIGADRIGHLLDLFRLVLSIPCDRDQPVRILHLSFRDFLVQSGGKFHVDEPKTHKEIARSCVETVRSRLHRDICHLVSPGTQRADIESQYIHYYIPPELQYSCRYWVHHLEKSQISSSEAEDVQQFLQKHFLHWLEAMGLLGLASEMVGILDLLLTVIPRFVLKNRRIADEAPLQIYCSGLVFAPRTAIIRRAFQSERPSWIRQFPQVDEGWSAELQALEGHSDGVTSVAFSPDSLLLASASRDMTIQLWNPSIGTLQRTLEGHSTSVQSVALSPDGRLLASASEDKTVWMWDLATGALLQTLEGHSDWVWLVAFSPTGGLLASASADKTIWMWDLSTGALLHTLEGYSDWVHSVAFSPDSRLLASASRDKTIRLWDPSTCALQQNLKGHSASVRSVAFSLDGRLLASASDDKTIRMWDPSTGALLQTLEGHSDWVWSVAFSPAGGLLASASRDRTVRLWDTATGVLQQSLEGYSDFIQSVAFAPNNRLLASASDDKTIRLWNPSIGALQQTLEGHSASVQLMTFSPDSRILASASDDKTIRLWVPSTGALLQTLEGHSIWVQSVAFSPDGRLLASTSYDKTVRLWDPSTGALLQTLEGHSVRVRSIAFSPNSRLLASTSDDRTIRLWDPTTGALQQTLEGHSD</sequence>
<dbReference type="Gene3D" id="3.40.50.300">
    <property type="entry name" value="P-loop containing nucleotide triphosphate hydrolases"/>
    <property type="match status" value="1"/>
</dbReference>
<feature type="repeat" description="WD" evidence="3">
    <location>
        <begin position="867"/>
        <end position="908"/>
    </location>
</feature>
<feature type="domain" description="NACHT" evidence="4">
    <location>
        <begin position="173"/>
        <end position="322"/>
    </location>
</feature>
<dbReference type="PROSITE" id="PS50837">
    <property type="entry name" value="NACHT"/>
    <property type="match status" value="1"/>
</dbReference>
<protein>
    <recommendedName>
        <fullName evidence="4">NACHT domain-containing protein</fullName>
    </recommendedName>
</protein>
<dbReference type="EMBL" id="JAAAPX010000091">
    <property type="protein sequence ID" value="KAF4232359.1"/>
    <property type="molecule type" value="Genomic_DNA"/>
</dbReference>
<dbReference type="PANTHER" id="PTHR19879">
    <property type="entry name" value="TRANSCRIPTION INITIATION FACTOR TFIID"/>
    <property type="match status" value="1"/>
</dbReference>
<dbReference type="Gene3D" id="2.130.10.10">
    <property type="entry name" value="YVTN repeat-like/Quinoprotein amine dehydrogenase"/>
    <property type="match status" value="5"/>
</dbReference>
<dbReference type="SMART" id="SM00320">
    <property type="entry name" value="WD40"/>
    <property type="match status" value="10"/>
</dbReference>
<dbReference type="InterPro" id="IPR056884">
    <property type="entry name" value="NPHP3-like_N"/>
</dbReference>
<dbReference type="InterPro" id="IPR015943">
    <property type="entry name" value="WD40/YVTN_repeat-like_dom_sf"/>
</dbReference>
<dbReference type="PROSITE" id="PS00678">
    <property type="entry name" value="WD_REPEATS_1"/>
    <property type="match status" value="3"/>
</dbReference>
<dbReference type="InterPro" id="IPR020472">
    <property type="entry name" value="WD40_PAC1"/>
</dbReference>
<comment type="caution">
    <text evidence="5">The sequence shown here is derived from an EMBL/GenBank/DDBJ whole genome shotgun (WGS) entry which is preliminary data.</text>
</comment>
<evidence type="ECO:0000256" key="2">
    <source>
        <dbReference type="ARBA" id="ARBA00022737"/>
    </source>
</evidence>
<keyword evidence="6" id="KW-1185">Reference proteome</keyword>
<dbReference type="SUPFAM" id="SSF52540">
    <property type="entry name" value="P-loop containing nucleoside triphosphate hydrolases"/>
    <property type="match status" value="1"/>
</dbReference>
<reference evidence="5" key="2">
    <citation type="submission" date="2020-04" db="EMBL/GenBank/DDBJ databases">
        <authorList>
            <person name="Santos R.A.C."/>
            <person name="Steenwyk J.L."/>
            <person name="Rivero-Menendez O."/>
            <person name="Mead M.E."/>
            <person name="Silva L.P."/>
            <person name="Bastos R.W."/>
            <person name="Alastruey-Izquierdo A."/>
            <person name="Goldman G.H."/>
            <person name="Rokas A."/>
        </authorList>
    </citation>
    <scope>NUCLEOTIDE SEQUENCE</scope>
    <source>
        <strain evidence="5">CNM-CM6805</strain>
    </source>
</reference>
<feature type="repeat" description="WD" evidence="3">
    <location>
        <begin position="741"/>
        <end position="782"/>
    </location>
</feature>
<dbReference type="PANTHER" id="PTHR19879:SF9">
    <property type="entry name" value="TRANSCRIPTION INITIATION FACTOR TFIID SUBUNIT 5"/>
    <property type="match status" value="1"/>
</dbReference>
<feature type="repeat" description="WD" evidence="3">
    <location>
        <begin position="1077"/>
        <end position="1118"/>
    </location>
</feature>
<dbReference type="InterPro" id="IPR027417">
    <property type="entry name" value="P-loop_NTPase"/>
</dbReference>
<evidence type="ECO:0000259" key="4">
    <source>
        <dbReference type="PROSITE" id="PS50837"/>
    </source>
</evidence>
<dbReference type="Pfam" id="PF00400">
    <property type="entry name" value="WD40"/>
    <property type="match status" value="10"/>
</dbReference>
<dbReference type="SUPFAM" id="SSF50969">
    <property type="entry name" value="YVTN repeat-like/Quinoprotein amine dehydrogenase"/>
    <property type="match status" value="1"/>
</dbReference>
<feature type="repeat" description="WD" evidence="3">
    <location>
        <begin position="1035"/>
        <end position="1076"/>
    </location>
</feature>
<dbReference type="InterPro" id="IPR019775">
    <property type="entry name" value="WD40_repeat_CS"/>
</dbReference>
<feature type="repeat" description="WD" evidence="3">
    <location>
        <begin position="993"/>
        <end position="1034"/>
    </location>
</feature>
<dbReference type="AlphaFoldDB" id="A0A8H4H0Q9"/>